<reference evidence="2 3" key="1">
    <citation type="submission" date="2020-08" db="EMBL/GenBank/DDBJ databases">
        <title>Genomic Encyclopedia of Type Strains, Phase IV (KMG-IV): sequencing the most valuable type-strain genomes for metagenomic binning, comparative biology and taxonomic classification.</title>
        <authorList>
            <person name="Goeker M."/>
        </authorList>
    </citation>
    <scope>NUCLEOTIDE SEQUENCE [LARGE SCALE GENOMIC DNA]</scope>
    <source>
        <strain evidence="2 3">DSM 101791</strain>
    </source>
</reference>
<dbReference type="PANTHER" id="PTHR36840">
    <property type="entry name" value="BLL5714 PROTEIN"/>
    <property type="match status" value="1"/>
</dbReference>
<protein>
    <submittedName>
        <fullName evidence="2">Low temperature requirement protein LtrA</fullName>
    </submittedName>
</protein>
<proteinExistence type="predicted"/>
<evidence type="ECO:0000256" key="1">
    <source>
        <dbReference type="SAM" id="Phobius"/>
    </source>
</evidence>
<dbReference type="Pfam" id="PF06772">
    <property type="entry name" value="LtrA"/>
    <property type="match status" value="1"/>
</dbReference>
<feature type="transmembrane region" description="Helical" evidence="1">
    <location>
        <begin position="270"/>
        <end position="295"/>
    </location>
</feature>
<dbReference type="AlphaFoldDB" id="A0A7W8GHR0"/>
<feature type="transmembrane region" description="Helical" evidence="1">
    <location>
        <begin position="20"/>
        <end position="43"/>
    </location>
</feature>
<accession>A0A7W8GHR0</accession>
<feature type="transmembrane region" description="Helical" evidence="1">
    <location>
        <begin position="55"/>
        <end position="72"/>
    </location>
</feature>
<dbReference type="PANTHER" id="PTHR36840:SF1">
    <property type="entry name" value="BLL5714 PROTEIN"/>
    <property type="match status" value="1"/>
</dbReference>
<feature type="transmembrane region" description="Helical" evidence="1">
    <location>
        <begin position="84"/>
        <end position="102"/>
    </location>
</feature>
<feature type="transmembrane region" description="Helical" evidence="1">
    <location>
        <begin position="114"/>
        <end position="131"/>
    </location>
</feature>
<keyword evidence="1" id="KW-0812">Transmembrane</keyword>
<sequence length="395" mass="43592">MLRNYRLWWHPPRLHAPGELPGRVTWLELFYDLVFVVVIARLAHHLTEHPDARRFGEFLLLFVPVWWVWLSVAYYNERFETYDLSFRAMTLLQMLAVAGMAANAEDGLGKTATGFALSYAAARGLILLMWWRAGRHNPGARPVTDVYVRNFSVSVVLWVVAAFLTGPLALALKGAGLLIDLLTPMLTLRDQPRAFPAAARKLPERFGLFVIIVLGESLVGVVNGLADAESVTAVTLLRFGLGFALGFGLWWVYFDFVGRREPDSHNRWRFFAWAYLHLPLVVGITLVGAMVQHAVTLEGAAGPGVRWLLAGGFALYYLACAGLEYTLHPEDPPLVRAGQIVPLRLLTALAALTLAALLSTVSGLVAALIVLHGVHMVVGLRAWFGSENAGRPDTH</sequence>
<dbReference type="InterPro" id="IPR010640">
    <property type="entry name" value="Low_temperature_requirement_A"/>
</dbReference>
<dbReference type="RefSeq" id="WP_184031448.1">
    <property type="nucleotide sequence ID" value="NZ_JACHFN010000016.1"/>
</dbReference>
<feature type="transmembrane region" description="Helical" evidence="1">
    <location>
        <begin position="206"/>
        <end position="226"/>
    </location>
</feature>
<dbReference type="Proteomes" id="UP000525389">
    <property type="component" value="Unassembled WGS sequence"/>
</dbReference>
<gene>
    <name evidence="2" type="ORF">HNQ09_003326</name>
</gene>
<keyword evidence="1" id="KW-0472">Membrane</keyword>
<evidence type="ECO:0000313" key="2">
    <source>
        <dbReference type="EMBL" id="MBB5235862.1"/>
    </source>
</evidence>
<keyword evidence="1" id="KW-1133">Transmembrane helix</keyword>
<organism evidence="2 3">
    <name type="scientific">Deinococcus budaensis</name>
    <dbReference type="NCBI Taxonomy" id="1665626"/>
    <lineage>
        <taxon>Bacteria</taxon>
        <taxon>Thermotogati</taxon>
        <taxon>Deinococcota</taxon>
        <taxon>Deinococci</taxon>
        <taxon>Deinococcales</taxon>
        <taxon>Deinococcaceae</taxon>
        <taxon>Deinococcus</taxon>
    </lineage>
</organism>
<dbReference type="EMBL" id="JACHFN010000016">
    <property type="protein sequence ID" value="MBB5235862.1"/>
    <property type="molecule type" value="Genomic_DNA"/>
</dbReference>
<keyword evidence="3" id="KW-1185">Reference proteome</keyword>
<comment type="caution">
    <text evidence="2">The sequence shown here is derived from an EMBL/GenBank/DDBJ whole genome shotgun (WGS) entry which is preliminary data.</text>
</comment>
<feature type="transmembrane region" description="Helical" evidence="1">
    <location>
        <begin position="348"/>
        <end position="371"/>
    </location>
</feature>
<feature type="transmembrane region" description="Helical" evidence="1">
    <location>
        <begin position="151"/>
        <end position="172"/>
    </location>
</feature>
<evidence type="ECO:0000313" key="3">
    <source>
        <dbReference type="Proteomes" id="UP000525389"/>
    </source>
</evidence>
<feature type="transmembrane region" description="Helical" evidence="1">
    <location>
        <begin position="307"/>
        <end position="327"/>
    </location>
</feature>
<name>A0A7W8GHR0_9DEIO</name>
<feature type="transmembrane region" description="Helical" evidence="1">
    <location>
        <begin position="238"/>
        <end position="258"/>
    </location>
</feature>